<feature type="coiled-coil region" evidence="1">
    <location>
        <begin position="569"/>
        <end position="613"/>
    </location>
</feature>
<keyword evidence="3" id="KW-0812">Transmembrane</keyword>
<feature type="compositionally biased region" description="Basic and acidic residues" evidence="2">
    <location>
        <begin position="742"/>
        <end position="769"/>
    </location>
</feature>
<feature type="transmembrane region" description="Helical" evidence="3">
    <location>
        <begin position="152"/>
        <end position="170"/>
    </location>
</feature>
<feature type="transmembrane region" description="Helical" evidence="3">
    <location>
        <begin position="56"/>
        <end position="82"/>
    </location>
</feature>
<feature type="transmembrane region" description="Helical" evidence="3">
    <location>
        <begin position="22"/>
        <end position="44"/>
    </location>
</feature>
<organism evidence="4 5">
    <name type="scientific">Kriegella aquimaris</name>
    <dbReference type="NCBI Taxonomy" id="192904"/>
    <lineage>
        <taxon>Bacteria</taxon>
        <taxon>Pseudomonadati</taxon>
        <taxon>Bacteroidota</taxon>
        <taxon>Flavobacteriia</taxon>
        <taxon>Flavobacteriales</taxon>
        <taxon>Flavobacteriaceae</taxon>
        <taxon>Kriegella</taxon>
    </lineage>
</organism>
<evidence type="ECO:0000313" key="4">
    <source>
        <dbReference type="EMBL" id="SDM09574.1"/>
    </source>
</evidence>
<evidence type="ECO:0000256" key="1">
    <source>
        <dbReference type="SAM" id="Coils"/>
    </source>
</evidence>
<feature type="compositionally biased region" description="Basic and acidic residues" evidence="2">
    <location>
        <begin position="970"/>
        <end position="999"/>
    </location>
</feature>
<reference evidence="4 5" key="1">
    <citation type="submission" date="2016-10" db="EMBL/GenBank/DDBJ databases">
        <authorList>
            <person name="de Groot N.N."/>
        </authorList>
    </citation>
    <scope>NUCLEOTIDE SEQUENCE [LARGE SCALE GENOMIC DNA]</scope>
    <source>
        <strain evidence="4 5">DSM 19886</strain>
    </source>
</reference>
<feature type="compositionally biased region" description="Low complexity" evidence="2">
    <location>
        <begin position="771"/>
        <end position="780"/>
    </location>
</feature>
<protein>
    <recommendedName>
        <fullName evidence="6">Glutamyl-tRNA synthetase</fullName>
    </recommendedName>
</protein>
<evidence type="ECO:0000313" key="5">
    <source>
        <dbReference type="Proteomes" id="UP000199440"/>
    </source>
</evidence>
<keyword evidence="3" id="KW-0472">Membrane</keyword>
<keyword evidence="1" id="KW-0175">Coiled coil</keyword>
<gene>
    <name evidence="4" type="ORF">SAMN04488514_10510</name>
</gene>
<feature type="region of interest" description="Disordered" evidence="2">
    <location>
        <begin position="675"/>
        <end position="782"/>
    </location>
</feature>
<name>A0A1G9QEP6_9FLAO</name>
<sequence length="1157" mass="132023">MDSYNNILNKLKSFTKKHYTKMLVKGTLLFFAFGILCLLVVLGLEYFLWLSSMGRMVLFLIFIGVEGFLLYNYIAVPLFYLFRIKRGISNKDASLLIGKHFPEVGDKLYNLLDLAEDESRSELLLASIEQRSKNLGGVPFARAVDFRENVRYLKYLLVPGLVFGLIWISGDLVSFFRSFDRVVHYDLAYEQPAPFTFNLISNDLSVLDNKSYTILVDTEGAIQPASVYIHINGKLSLLQEANGVFSYTVKPPLKNFKFHFVANDIASREYELEVLKTPTIQDFKIELDFPDYTNRASEILKGTGNATFPEGTKVTWKISGQNTETINLVNRDTVMSFSINDSLFELSKTCYTDLPYELVTSNDNVRDYERLAYNFNVIKDGYPKIRVTQVLDSLNANISYYAGEASDDYKLNSIKLVCFPTEEPKSRQIIALSNNSSNFDQFYYTFPSGLILDVNTEYSFYFQATDNDAIRGGKTSKSKVFSTSLLNENQLKNRELEVQQSIIDNMGNSLDKLKEQEEILKEINQTQKEKNQLNFNDQNQIKNFLKKQQQQESMMEKFSKQLKENLNKVESSDKENLLLQERLERQEIEARKNQELLEQLQKIAEKMDKEELAKRLDELGKKQSNSERGLEQLLELTKRYYVTEKAAQLAKDLQKMAERQEILSELKIGETFSTKEQKKLSSDFEEFSEDMRELEKDNQDLKKPMDIKGDSEKEQAIKKDQQEALEEINKHQGAENASDEELQQKSEDKAKQKQKSAAEKMKEMAEKLEQSSSSGSSDSSVAEDAEMLRQILDNLITFSFKQENLYDSMEGADADISHFSSTVRQQQELRRLFEHVDDSLFALSLRQAELSELVNEQITEVYFNIDKSLERIADGQIYQGTSNQKYVLNASNTLADFLATMLDNMQQSMKMGQGQGQSQDFQLSDIIKGQGELKEKMEGMGQSGKGKPKDGEGEGANGKGNKEGQGNEEGEGKQGKGDDGVVGKEGDGEKGSGSKKQGDGEGSGASENQEQGQTGLGEQELKEIYEIYKQQQILREKLEQQLNDMINNSDRKLGEKLVRQMEDFQDDLLENGVTPSGLNKINTIAYELLKLENAALKQGKKSERESNSNLNRYQNSILVKPEQLKNYRNEVEILNREGLPLRQNFQNKVKEYFKKND</sequence>
<keyword evidence="3" id="KW-1133">Transmembrane helix</keyword>
<dbReference type="STRING" id="192904.SAMN04488514_10510"/>
<dbReference type="EMBL" id="FNGV01000005">
    <property type="protein sequence ID" value="SDM09574.1"/>
    <property type="molecule type" value="Genomic_DNA"/>
</dbReference>
<feature type="compositionally biased region" description="Low complexity" evidence="2">
    <location>
        <begin position="1007"/>
        <end position="1016"/>
    </location>
</feature>
<dbReference type="Proteomes" id="UP000199440">
    <property type="component" value="Unassembled WGS sequence"/>
</dbReference>
<feature type="coiled-coil region" evidence="1">
    <location>
        <begin position="496"/>
        <end position="536"/>
    </location>
</feature>
<evidence type="ECO:0008006" key="6">
    <source>
        <dbReference type="Google" id="ProtNLM"/>
    </source>
</evidence>
<feature type="coiled-coil region" evidence="1">
    <location>
        <begin position="1021"/>
        <end position="1055"/>
    </location>
</feature>
<dbReference type="AlphaFoldDB" id="A0A1G9QEP6"/>
<evidence type="ECO:0000256" key="2">
    <source>
        <dbReference type="SAM" id="MobiDB-lite"/>
    </source>
</evidence>
<feature type="region of interest" description="Disordered" evidence="2">
    <location>
        <begin position="933"/>
        <end position="1016"/>
    </location>
</feature>
<evidence type="ECO:0000256" key="3">
    <source>
        <dbReference type="SAM" id="Phobius"/>
    </source>
</evidence>
<dbReference type="OrthoDB" id="9812498at2"/>
<accession>A0A1G9QEP6</accession>
<proteinExistence type="predicted"/>
<feature type="compositionally biased region" description="Basic and acidic residues" evidence="2">
    <location>
        <begin position="689"/>
        <end position="733"/>
    </location>
</feature>
<keyword evidence="5" id="KW-1185">Reference proteome</keyword>